<feature type="region of interest" description="Disordered" evidence="2">
    <location>
        <begin position="1647"/>
        <end position="1692"/>
    </location>
</feature>
<feature type="region of interest" description="Disordered" evidence="2">
    <location>
        <begin position="459"/>
        <end position="538"/>
    </location>
</feature>
<feature type="region of interest" description="Disordered" evidence="2">
    <location>
        <begin position="1"/>
        <end position="194"/>
    </location>
</feature>
<dbReference type="EMBL" id="BFEA01000186">
    <property type="protein sequence ID" value="GBG73584.1"/>
    <property type="molecule type" value="Genomic_DNA"/>
</dbReference>
<accession>A0A388KU42</accession>
<evidence type="ECO:0000256" key="2">
    <source>
        <dbReference type="SAM" id="MobiDB-lite"/>
    </source>
</evidence>
<feature type="compositionally biased region" description="Low complexity" evidence="2">
    <location>
        <begin position="112"/>
        <end position="123"/>
    </location>
</feature>
<feature type="compositionally biased region" description="Low complexity" evidence="2">
    <location>
        <begin position="153"/>
        <end position="165"/>
    </location>
</feature>
<feature type="region of interest" description="Disordered" evidence="2">
    <location>
        <begin position="634"/>
        <end position="658"/>
    </location>
</feature>
<feature type="region of interest" description="Disordered" evidence="2">
    <location>
        <begin position="1602"/>
        <end position="1633"/>
    </location>
</feature>
<feature type="compositionally biased region" description="Basic and acidic residues" evidence="2">
    <location>
        <begin position="1821"/>
        <end position="1830"/>
    </location>
</feature>
<evidence type="ECO:0000313" key="4">
    <source>
        <dbReference type="Proteomes" id="UP000265515"/>
    </source>
</evidence>
<feature type="region of interest" description="Disordered" evidence="2">
    <location>
        <begin position="262"/>
        <end position="362"/>
    </location>
</feature>
<feature type="coiled-coil region" evidence="1">
    <location>
        <begin position="706"/>
        <end position="849"/>
    </location>
</feature>
<feature type="compositionally biased region" description="Basic and acidic residues" evidence="2">
    <location>
        <begin position="1565"/>
        <end position="1578"/>
    </location>
</feature>
<feature type="region of interest" description="Disordered" evidence="2">
    <location>
        <begin position="219"/>
        <end position="246"/>
    </location>
</feature>
<feature type="region of interest" description="Disordered" evidence="2">
    <location>
        <begin position="1795"/>
        <end position="1837"/>
    </location>
</feature>
<feature type="compositionally biased region" description="Polar residues" evidence="2">
    <location>
        <begin position="57"/>
        <end position="76"/>
    </location>
</feature>
<name>A0A388KU42_CHABU</name>
<feature type="compositionally biased region" description="Polar residues" evidence="2">
    <location>
        <begin position="98"/>
        <end position="111"/>
    </location>
</feature>
<feature type="compositionally biased region" description="Polar residues" evidence="2">
    <location>
        <begin position="219"/>
        <end position="230"/>
    </location>
</feature>
<keyword evidence="1" id="KW-0175">Coiled coil</keyword>
<sequence>MTFPSRLTSSRSGPLPGPPNAGAGGEASGRSTIASKGGGSSWLSIPLPPRLRHVRSHSFSSRPSTGSLKDTSSLTSAPVPAADTVDHKSTKKVCGSGISASNKASQRISHNVTVVSSATRSGSSQGGSTEGGRSRLYTPRRSSGGLVGGTPSGGRRSSGRLSGTPVKRGSGITGTTSLSPERSGDGGPSASNCSLRANYGSQTTSTTVVAESSCTSLTASDCGNAATSNRCRGPLRSRNLNGNERNATAVTGSMSKANRMGALPCESGTSSGLHSQKREHGLESGGEEVQSPLKGYHHMWKGGSGGYGGSSRQHTVGGPNRMPRAVLGNAHKESAATPGAKQLSSAGGKQQSSAAATPSGRVRSGSFLFDRLARATRAVGRKASGQEEMGTSLSSGGRSSERSSRMALSNASSPTRRDLPLSKPPAVDVKEAQVDREVQGMRDFVSDSETMSASGAGLVAEGPERDSNPAVAASLQPPGWEEGGEKGEQEECEVENNNNNEGQGVRTEAKVEDVEGAVNPLPDESESPELKMKKREGGVAGGIGRREDFDIDLDDAENWRRKSAIFRSGTPSKWLQDTPSIMQKSQGIPDEPQTPLVLTNGSLVTLYSNDQRLAAIHQNGRTFKDSEAWKVVPSQGSAASNTVDHSRGNSRVRGDGNEEGLVEGPVVLVNCKRPERKLEVSIWALCSTTNSLLKRLQGKATCAEQVPSLQRQVQNLRDMIREEREQHDAEMMHAVADKANAEDTIVLLQSKVEELQVQQQLAVAEIMPSSACHQIDPAETAEMQMKVEAAEKEVAELRRRLHALVGRDDPYDVLSCDERSDISDLERRLLDMERENRGLRSRISLLEEKSSQAKALSEAWACKKAVDAEIEAFLKSRGVQMAVLEEKGLEVMMSQAAAGGQVKGNVNGCNPSNGQHNFGGRQGWREAVGLPGGRERTRFDPRKSLEWKADVGHDATGGENTVDPSAHGQTTGCEEACMTELCEERKCGGFPSTGEAEASCPEVVKKHCGSLASSRGRDEALGHQDEEDEFSLDVLSDIRRAGRSSSPGISSEVLLAQHLVPDGKTHTGQEKDPGAGARFPTPLKDLGKEMFPSTDAKMTGGTDLGPSCLVRRAASVTTRTFEVKQEGAAFAKASPSKMKKESGDKKWDVEDIPECSEDTTLLEKSGFASDQTEGMSSPTTHQLRVIKAFLANDISRDEFRAATAAAAAKASRKCQVRSTTVTPAKGLDAPSCGGRYAEPCAETSPQMDTVDMFPGYGSDDVRLSGMTPMQYGEAREENGNNEEEGTSSPRHGFIFSSETDEDVEVFNAGVTDGKLIVNSSSLPVEGECGPQAVLPGAFGSAQCSPGSDRQGETGDKEGDRKGNGGMPLLVADWSLRRRQAMEEKIDSVLSRGVGGGVREGFPSKPAVHQHQQQGACSEIPSARTIGTRSEGPRFANERHKHAHSAVVSARHTVREDSNRTARAAALRGGDTSSDLTSSRRSLLSSAGTPGHPPSRQRLALLTGEGRKLKEADGTGGGPSVTLSSPAKRTSGKEPEELSSRREKSTLERKEEMAEGSGKSGRKKRTNEEVRRGKDSSHGDEEEDAEFRDGMLMRARMASHGKVELWREDSNENGLIRSHPDHRESGGSTVGGDYRVFDGVDRKNKMKMQIVSTVEIRKGGKNREKGRSSSKGSKSRTRRERFFEVSTTPEDTEDELGRVVGKLAELEARAARAAGMLEKGVTIPHGRARKGSVDLLHNGAERDNECNLEGAVERDTVHHGRKAQAAVADGVGAGFGVTAQNPQERVGSTPMTLAVQHEEERRGQGDTAHQDSQAGRDGGFGCKRELTRERGCTTGELT</sequence>
<evidence type="ECO:0000313" key="3">
    <source>
        <dbReference type="EMBL" id="GBG73584.1"/>
    </source>
</evidence>
<feature type="region of interest" description="Disordered" evidence="2">
    <location>
        <begin position="1339"/>
        <end position="1366"/>
    </location>
</feature>
<dbReference type="Proteomes" id="UP000265515">
    <property type="component" value="Unassembled WGS sequence"/>
</dbReference>
<evidence type="ECO:0000256" key="1">
    <source>
        <dbReference type="SAM" id="Coils"/>
    </source>
</evidence>
<feature type="compositionally biased region" description="Basic and acidic residues" evidence="2">
    <location>
        <begin position="644"/>
        <end position="656"/>
    </location>
</feature>
<feature type="compositionally biased region" description="Low complexity" evidence="2">
    <location>
        <begin position="495"/>
        <end position="505"/>
    </location>
</feature>
<feature type="compositionally biased region" description="Basic and acidic residues" evidence="2">
    <location>
        <begin position="1349"/>
        <end position="1362"/>
    </location>
</feature>
<proteinExistence type="predicted"/>
<feature type="compositionally biased region" description="Low complexity" evidence="2">
    <location>
        <begin position="1467"/>
        <end position="1488"/>
    </location>
</feature>
<keyword evidence="4" id="KW-1185">Reference proteome</keyword>
<feature type="compositionally biased region" description="Polar residues" evidence="2">
    <location>
        <begin position="1"/>
        <end position="12"/>
    </location>
</feature>
<feature type="compositionally biased region" description="Basic and acidic residues" evidence="2">
    <location>
        <begin position="1530"/>
        <end position="1552"/>
    </location>
</feature>
<organism evidence="3 4">
    <name type="scientific">Chara braunii</name>
    <name type="common">Braun's stonewort</name>
    <dbReference type="NCBI Taxonomy" id="69332"/>
    <lineage>
        <taxon>Eukaryota</taxon>
        <taxon>Viridiplantae</taxon>
        <taxon>Streptophyta</taxon>
        <taxon>Charophyceae</taxon>
        <taxon>Charales</taxon>
        <taxon>Characeae</taxon>
        <taxon>Chara</taxon>
    </lineage>
</organism>
<feature type="region of interest" description="Disordered" evidence="2">
    <location>
        <begin position="378"/>
        <end position="432"/>
    </location>
</feature>
<feature type="compositionally biased region" description="Low complexity" evidence="2">
    <location>
        <begin position="344"/>
        <end position="356"/>
    </location>
</feature>
<feature type="compositionally biased region" description="Basic and acidic residues" evidence="2">
    <location>
        <begin position="1654"/>
        <end position="1666"/>
    </location>
</feature>
<feature type="compositionally biased region" description="Basic and acidic residues" evidence="2">
    <location>
        <begin position="528"/>
        <end position="537"/>
    </location>
</feature>
<feature type="compositionally biased region" description="Polar residues" evidence="2">
    <location>
        <begin position="634"/>
        <end position="643"/>
    </location>
</feature>
<feature type="region of interest" description="Disordered" evidence="2">
    <location>
        <begin position="1408"/>
        <end position="1588"/>
    </location>
</feature>
<comment type="caution">
    <text evidence="3">The sequence shown here is derived from an EMBL/GenBank/DDBJ whole genome shotgun (WGS) entry which is preliminary data.</text>
</comment>
<protein>
    <submittedName>
        <fullName evidence="3">Uncharacterized protein</fullName>
    </submittedName>
</protein>
<reference evidence="3 4" key="1">
    <citation type="journal article" date="2018" name="Cell">
        <title>The Chara Genome: Secondary Complexity and Implications for Plant Terrestrialization.</title>
        <authorList>
            <person name="Nishiyama T."/>
            <person name="Sakayama H."/>
            <person name="Vries J.D."/>
            <person name="Buschmann H."/>
            <person name="Saint-Marcoux D."/>
            <person name="Ullrich K.K."/>
            <person name="Haas F.B."/>
            <person name="Vanderstraeten L."/>
            <person name="Becker D."/>
            <person name="Lang D."/>
            <person name="Vosolsobe S."/>
            <person name="Rombauts S."/>
            <person name="Wilhelmsson P.K.I."/>
            <person name="Janitza P."/>
            <person name="Kern R."/>
            <person name="Heyl A."/>
            <person name="Rumpler F."/>
            <person name="Villalobos L.I.A.C."/>
            <person name="Clay J.M."/>
            <person name="Skokan R."/>
            <person name="Toyoda A."/>
            <person name="Suzuki Y."/>
            <person name="Kagoshima H."/>
            <person name="Schijlen E."/>
            <person name="Tajeshwar N."/>
            <person name="Catarino B."/>
            <person name="Hetherington A.J."/>
            <person name="Saltykova A."/>
            <person name="Bonnot C."/>
            <person name="Breuninger H."/>
            <person name="Symeonidi A."/>
            <person name="Radhakrishnan G.V."/>
            <person name="Van Nieuwerburgh F."/>
            <person name="Deforce D."/>
            <person name="Chang C."/>
            <person name="Karol K.G."/>
            <person name="Hedrich R."/>
            <person name="Ulvskov P."/>
            <person name="Glockner G."/>
            <person name="Delwiche C.F."/>
            <person name="Petrasek J."/>
            <person name="Van de Peer Y."/>
            <person name="Friml J."/>
            <person name="Beilby M."/>
            <person name="Dolan L."/>
            <person name="Kohara Y."/>
            <person name="Sugano S."/>
            <person name="Fujiyama A."/>
            <person name="Delaux P.-M."/>
            <person name="Quint M."/>
            <person name="TheiBen G."/>
            <person name="Hagemann M."/>
            <person name="Harholt J."/>
            <person name="Dunand C."/>
            <person name="Zachgo S."/>
            <person name="Langdale J."/>
            <person name="Maumus F."/>
            <person name="Straeten D.V.D."/>
            <person name="Gould S.B."/>
            <person name="Rensing S.A."/>
        </authorList>
    </citation>
    <scope>NUCLEOTIDE SEQUENCE [LARGE SCALE GENOMIC DNA]</scope>
    <source>
        <strain evidence="3 4">S276</strain>
    </source>
</reference>
<gene>
    <name evidence="3" type="ORF">CBR_g16926</name>
</gene>
<dbReference type="Gramene" id="GBG73584">
    <property type="protein sequence ID" value="GBG73584"/>
    <property type="gene ID" value="CBR_g16926"/>
</dbReference>